<dbReference type="Pfam" id="PF13620">
    <property type="entry name" value="CarboxypepD_reg"/>
    <property type="match status" value="1"/>
</dbReference>
<dbReference type="EMBL" id="MPIN01000002">
    <property type="protein sequence ID" value="OJH40979.1"/>
    <property type="molecule type" value="Genomic_DNA"/>
</dbReference>
<organism evidence="3 4">
    <name type="scientific">Cystobacter ferrugineus</name>
    <dbReference type="NCBI Taxonomy" id="83449"/>
    <lineage>
        <taxon>Bacteria</taxon>
        <taxon>Pseudomonadati</taxon>
        <taxon>Myxococcota</taxon>
        <taxon>Myxococcia</taxon>
        <taxon>Myxococcales</taxon>
        <taxon>Cystobacterineae</taxon>
        <taxon>Archangiaceae</taxon>
        <taxon>Cystobacter</taxon>
    </lineage>
</organism>
<dbReference type="RefSeq" id="WP_071897419.1">
    <property type="nucleotide sequence ID" value="NZ_MPIN01000002.1"/>
</dbReference>
<dbReference type="STRING" id="83449.BON30_08705"/>
<feature type="compositionally biased region" description="Low complexity" evidence="1">
    <location>
        <begin position="42"/>
        <end position="52"/>
    </location>
</feature>
<reference evidence="3 4" key="2">
    <citation type="submission" date="2016-12" db="EMBL/GenBank/DDBJ databases">
        <title>Draft Genome Sequence of Cystobacter ferrugineus Strain Cbfe23.</title>
        <authorList>
            <person name="Akbar S."/>
            <person name="Dowd S.E."/>
            <person name="Stevens D.C."/>
        </authorList>
    </citation>
    <scope>NUCLEOTIDE SEQUENCE [LARGE SCALE GENOMIC DNA]</scope>
    <source>
        <strain evidence="3 4">Cbfe23</strain>
    </source>
</reference>
<name>A0A1L9BFE2_9BACT</name>
<reference evidence="4" key="1">
    <citation type="submission" date="2016-11" db="EMBL/GenBank/DDBJ databases">
        <authorList>
            <person name="Shukria A."/>
            <person name="Stevens D.C."/>
        </authorList>
    </citation>
    <scope>NUCLEOTIDE SEQUENCE [LARGE SCALE GENOMIC DNA]</scope>
    <source>
        <strain evidence="4">Cbfe23</strain>
    </source>
</reference>
<evidence type="ECO:0000256" key="2">
    <source>
        <dbReference type="SAM" id="SignalP"/>
    </source>
</evidence>
<comment type="caution">
    <text evidence="3">The sequence shown here is derived from an EMBL/GenBank/DDBJ whole genome shotgun (WGS) entry which is preliminary data.</text>
</comment>
<dbReference type="InterPro" id="IPR013784">
    <property type="entry name" value="Carb-bd-like_fold"/>
</dbReference>
<dbReference type="AlphaFoldDB" id="A0A1L9BFE2"/>
<sequence length="276" mass="28895">MKLRTLGIALLGTVGLTALSACKQESPPAPVPAEPPARTQDAAAEGSAAEASPEPEPLTGGGTVQGTITFKGTPPTPAPITPSQDPACQGMPPADQSLQVKAGKLENVLVRVRGLMPLSPRTRPAVVDQKQCSYTPRVQGVAVGQPILIKNSDGTLHNARAIAGTRSIFNVAQPPRGKPVQRTLPAEAEVVRLKCDIHPWMVSWVVVNPNPYFATSNADGAYTIEHLPAGTYTLEAWHEVLGTKTAEITVKEGETTALAFEFSAEDAKGSASSAVK</sequence>
<dbReference type="Gene3D" id="2.60.40.420">
    <property type="entry name" value="Cupredoxins - blue copper proteins"/>
    <property type="match status" value="1"/>
</dbReference>
<dbReference type="Gene3D" id="2.60.40.1120">
    <property type="entry name" value="Carboxypeptidase-like, regulatory domain"/>
    <property type="match status" value="1"/>
</dbReference>
<dbReference type="InterPro" id="IPR008972">
    <property type="entry name" value="Cupredoxin"/>
</dbReference>
<keyword evidence="2" id="KW-0732">Signal</keyword>
<evidence type="ECO:0000313" key="3">
    <source>
        <dbReference type="EMBL" id="OJH40979.1"/>
    </source>
</evidence>
<proteinExistence type="predicted"/>
<protein>
    <submittedName>
        <fullName evidence="3">TonB-dependent receptor</fullName>
    </submittedName>
</protein>
<keyword evidence="4" id="KW-1185">Reference proteome</keyword>
<dbReference type="SUPFAM" id="SSF49503">
    <property type="entry name" value="Cupredoxins"/>
    <property type="match status" value="1"/>
</dbReference>
<keyword evidence="3" id="KW-0675">Receptor</keyword>
<accession>A0A1L9BFE2</accession>
<feature type="chain" id="PRO_5012182874" evidence="2">
    <location>
        <begin position="21"/>
        <end position="276"/>
    </location>
</feature>
<dbReference type="PROSITE" id="PS51257">
    <property type="entry name" value="PROKAR_LIPOPROTEIN"/>
    <property type="match status" value="1"/>
</dbReference>
<feature type="signal peptide" evidence="2">
    <location>
        <begin position="1"/>
        <end position="20"/>
    </location>
</feature>
<dbReference type="Proteomes" id="UP000182229">
    <property type="component" value="Unassembled WGS sequence"/>
</dbReference>
<dbReference type="SUPFAM" id="SSF49452">
    <property type="entry name" value="Starch-binding domain-like"/>
    <property type="match status" value="1"/>
</dbReference>
<gene>
    <name evidence="3" type="ORF">BON30_08705</name>
</gene>
<evidence type="ECO:0000256" key="1">
    <source>
        <dbReference type="SAM" id="MobiDB-lite"/>
    </source>
</evidence>
<evidence type="ECO:0000313" key="4">
    <source>
        <dbReference type="Proteomes" id="UP000182229"/>
    </source>
</evidence>
<feature type="region of interest" description="Disordered" evidence="1">
    <location>
        <begin position="23"/>
        <end position="95"/>
    </location>
</feature>
<dbReference type="GO" id="GO:0030246">
    <property type="term" value="F:carbohydrate binding"/>
    <property type="evidence" value="ECO:0007669"/>
    <property type="project" value="InterPro"/>
</dbReference>
<dbReference type="OrthoDB" id="9772097at2"/>